<accession>A0AAV7V8U6</accession>
<evidence type="ECO:0000313" key="2">
    <source>
        <dbReference type="Proteomes" id="UP001066276"/>
    </source>
</evidence>
<gene>
    <name evidence="1" type="ORF">NDU88_001803</name>
</gene>
<protein>
    <submittedName>
        <fullName evidence="1">Uncharacterized protein</fullName>
    </submittedName>
</protein>
<dbReference type="Proteomes" id="UP001066276">
    <property type="component" value="Chromosome 2_1"/>
</dbReference>
<proteinExistence type="predicted"/>
<keyword evidence="2" id="KW-1185">Reference proteome</keyword>
<comment type="caution">
    <text evidence="1">The sequence shown here is derived from an EMBL/GenBank/DDBJ whole genome shotgun (WGS) entry which is preliminary data.</text>
</comment>
<dbReference type="EMBL" id="JANPWB010000003">
    <property type="protein sequence ID" value="KAJ1197959.1"/>
    <property type="molecule type" value="Genomic_DNA"/>
</dbReference>
<organism evidence="1 2">
    <name type="scientific">Pleurodeles waltl</name>
    <name type="common">Iberian ribbed newt</name>
    <dbReference type="NCBI Taxonomy" id="8319"/>
    <lineage>
        <taxon>Eukaryota</taxon>
        <taxon>Metazoa</taxon>
        <taxon>Chordata</taxon>
        <taxon>Craniata</taxon>
        <taxon>Vertebrata</taxon>
        <taxon>Euteleostomi</taxon>
        <taxon>Amphibia</taxon>
        <taxon>Batrachia</taxon>
        <taxon>Caudata</taxon>
        <taxon>Salamandroidea</taxon>
        <taxon>Salamandridae</taxon>
        <taxon>Pleurodelinae</taxon>
        <taxon>Pleurodeles</taxon>
    </lineage>
</organism>
<name>A0AAV7V8U6_PLEWA</name>
<reference evidence="1" key="1">
    <citation type="journal article" date="2022" name="bioRxiv">
        <title>Sequencing and chromosome-scale assembly of the giantPleurodeles waltlgenome.</title>
        <authorList>
            <person name="Brown T."/>
            <person name="Elewa A."/>
            <person name="Iarovenko S."/>
            <person name="Subramanian E."/>
            <person name="Araus A.J."/>
            <person name="Petzold A."/>
            <person name="Susuki M."/>
            <person name="Suzuki K.-i.T."/>
            <person name="Hayashi T."/>
            <person name="Toyoda A."/>
            <person name="Oliveira C."/>
            <person name="Osipova E."/>
            <person name="Leigh N.D."/>
            <person name="Simon A."/>
            <person name="Yun M.H."/>
        </authorList>
    </citation>
    <scope>NUCLEOTIDE SEQUENCE</scope>
    <source>
        <strain evidence="1">20211129_DDA</strain>
        <tissue evidence="1">Liver</tissue>
    </source>
</reference>
<evidence type="ECO:0000313" key="1">
    <source>
        <dbReference type="EMBL" id="KAJ1197959.1"/>
    </source>
</evidence>
<sequence length="77" mass="8943">MWCSARRPCHYGHHHEEVAYLLGERPSDPSGGHQCQQFGRYLAKEEISAESGKKVKWILSVRLSVGLLQRFRERVHL</sequence>
<dbReference type="AlphaFoldDB" id="A0AAV7V8U6"/>